<dbReference type="Pfam" id="PF00905">
    <property type="entry name" value="Transpeptidase"/>
    <property type="match status" value="1"/>
</dbReference>
<evidence type="ECO:0000259" key="12">
    <source>
        <dbReference type="Pfam" id="PF00905"/>
    </source>
</evidence>
<dbReference type="Gene3D" id="3.40.710.10">
    <property type="entry name" value="DD-peptidase/beta-lactamase superfamily"/>
    <property type="match status" value="1"/>
</dbReference>
<dbReference type="InterPro" id="IPR050515">
    <property type="entry name" value="Beta-lactam/transpept"/>
</dbReference>
<feature type="transmembrane region" description="Helical" evidence="11">
    <location>
        <begin position="21"/>
        <end position="43"/>
    </location>
</feature>
<dbReference type="InterPro" id="IPR012338">
    <property type="entry name" value="Beta-lactam/transpept-like"/>
</dbReference>
<accession>A0A419SKV3</accession>
<dbReference type="GO" id="GO:0071972">
    <property type="term" value="F:peptidoglycan L,D-transpeptidase activity"/>
    <property type="evidence" value="ECO:0007669"/>
    <property type="project" value="TreeGrafter"/>
</dbReference>
<dbReference type="AlphaFoldDB" id="A0A419SKV3"/>
<organism evidence="14 15">
    <name type="scientific">Ammoniphilus oxalaticus</name>
    <dbReference type="NCBI Taxonomy" id="66863"/>
    <lineage>
        <taxon>Bacteria</taxon>
        <taxon>Bacillati</taxon>
        <taxon>Bacillota</taxon>
        <taxon>Bacilli</taxon>
        <taxon>Bacillales</taxon>
        <taxon>Paenibacillaceae</taxon>
        <taxon>Aneurinibacillus group</taxon>
        <taxon>Ammoniphilus</taxon>
    </lineage>
</organism>
<evidence type="ECO:0000256" key="11">
    <source>
        <dbReference type="SAM" id="Phobius"/>
    </source>
</evidence>
<feature type="domain" description="Penicillin-binding protein dimerisation" evidence="13">
    <location>
        <begin position="61"/>
        <end position="251"/>
    </location>
</feature>
<dbReference type="InterPro" id="IPR001460">
    <property type="entry name" value="PCN-bd_Tpept"/>
</dbReference>
<evidence type="ECO:0000256" key="1">
    <source>
        <dbReference type="ARBA" id="ARBA00004167"/>
    </source>
</evidence>
<keyword evidence="7" id="KW-0573">Peptidoglycan synthesis</keyword>
<dbReference type="PANTHER" id="PTHR30627">
    <property type="entry name" value="PEPTIDOGLYCAN D,D-TRANSPEPTIDASE"/>
    <property type="match status" value="1"/>
</dbReference>
<dbReference type="SUPFAM" id="SSF56601">
    <property type="entry name" value="beta-lactamase/transpeptidase-like"/>
    <property type="match status" value="1"/>
</dbReference>
<dbReference type="GO" id="GO:0008658">
    <property type="term" value="F:penicillin binding"/>
    <property type="evidence" value="ECO:0007669"/>
    <property type="project" value="InterPro"/>
</dbReference>
<evidence type="ECO:0000256" key="5">
    <source>
        <dbReference type="ARBA" id="ARBA00022692"/>
    </source>
</evidence>
<evidence type="ECO:0000256" key="2">
    <source>
        <dbReference type="ARBA" id="ARBA00004236"/>
    </source>
</evidence>
<protein>
    <recommendedName>
        <fullName evidence="16">Penicillin-binding protein</fullName>
    </recommendedName>
</protein>
<comment type="subcellular location">
    <subcellularLocation>
        <location evidence="2">Cell membrane</location>
    </subcellularLocation>
    <subcellularLocation>
        <location evidence="1">Membrane</location>
        <topology evidence="1">Single-pass membrane protein</topology>
    </subcellularLocation>
</comment>
<dbReference type="PANTHER" id="PTHR30627:SF2">
    <property type="entry name" value="PEPTIDOGLYCAN D,D-TRANSPEPTIDASE MRDA"/>
    <property type="match status" value="1"/>
</dbReference>
<gene>
    <name evidence="14" type="ORF">BEP19_09680</name>
</gene>
<evidence type="ECO:0000256" key="7">
    <source>
        <dbReference type="ARBA" id="ARBA00022984"/>
    </source>
</evidence>
<evidence type="ECO:0000313" key="14">
    <source>
        <dbReference type="EMBL" id="RKD24634.1"/>
    </source>
</evidence>
<feature type="domain" description="Penicillin-binding protein transpeptidase" evidence="12">
    <location>
        <begin position="301"/>
        <end position="644"/>
    </location>
</feature>
<keyword evidence="6" id="KW-0133">Cell shape</keyword>
<dbReference type="SUPFAM" id="SSF56519">
    <property type="entry name" value="Penicillin binding protein dimerisation domain"/>
    <property type="match status" value="1"/>
</dbReference>
<dbReference type="GO" id="GO:0071555">
    <property type="term" value="P:cell wall organization"/>
    <property type="evidence" value="ECO:0007669"/>
    <property type="project" value="UniProtKB-KW"/>
</dbReference>
<keyword evidence="5 11" id="KW-0812">Transmembrane</keyword>
<dbReference type="GO" id="GO:0008360">
    <property type="term" value="P:regulation of cell shape"/>
    <property type="evidence" value="ECO:0007669"/>
    <property type="project" value="UniProtKB-KW"/>
</dbReference>
<dbReference type="InterPro" id="IPR036138">
    <property type="entry name" value="PBP_dimer_sf"/>
</dbReference>
<dbReference type="GO" id="GO:0005886">
    <property type="term" value="C:plasma membrane"/>
    <property type="evidence" value="ECO:0007669"/>
    <property type="project" value="UniProtKB-SubCell"/>
</dbReference>
<sequence length="668" mass="74586">MLYNEEKKKQQESMISRRAQLLFTIVFIFFAALIIRLAVVQIVKGEEYLQIANENSIQMIPIPAPRGNILDKNGHVLVDNKISYTAVFNEEEWMGKDYILNLANRIAPILNQPVEDILKKMDTGYDANGERVARKDPKFLEKDLKLYLEIDEMTTLAENRSEFKGIDVVVKPVRQYKEQIAVQAIGYVRPYATAENTNSVSDYYVERKEHYLPNQYVGVDGVEFSYEDTLVGENGAKKLLVNARGTLLEELEVTNPKPGSNLYLTIDHRAQADAEAFVANYLTKLRSGGGHGDLRNAKNAYVVALEIETGNIAMMVSHPKYDPNEWVRGVSTERYQDIQFAVTNGAIRSASHDVRPRAFEEAQGHPYSIVPIGSVIKPLTVLIGLNEKLIAPGDRWQDPGAYRYGRGTDTITNAGRRNLGLLTPQIALQRSSNTYMARIADSMVRNVKNPVTTFQQYHHHFGLGVRTGVMLPFESSGTEDYIDTSSQISNLAGLVQASFGQQQRFTTMQLAQFAMTLANKGERLRPQIVDRIETNGVIQKTEPETLDKLELPDTYWNVVREGMIMASSQAGGTAYRPFQGFPHAVAAKTGTSQQDIYFKGKRRSVENATFIGYSPAHNPKLAVAVIVPEAGRGTNSATYIARGIFDIYDKYIGLAGPPPTQENTENTP</sequence>
<dbReference type="InterPro" id="IPR005311">
    <property type="entry name" value="PBP_dimer"/>
</dbReference>
<evidence type="ECO:0000256" key="9">
    <source>
        <dbReference type="ARBA" id="ARBA00023136"/>
    </source>
</evidence>
<keyword evidence="10" id="KW-0961">Cell wall biogenesis/degradation</keyword>
<proteinExistence type="inferred from homology"/>
<dbReference type="Pfam" id="PF03717">
    <property type="entry name" value="PBP_dimer"/>
    <property type="match status" value="1"/>
</dbReference>
<evidence type="ECO:0000256" key="10">
    <source>
        <dbReference type="ARBA" id="ARBA00023316"/>
    </source>
</evidence>
<evidence type="ECO:0000256" key="8">
    <source>
        <dbReference type="ARBA" id="ARBA00022989"/>
    </source>
</evidence>
<dbReference type="RefSeq" id="WP_170145349.1">
    <property type="nucleotide sequence ID" value="NZ_MCHY01000008.1"/>
</dbReference>
<evidence type="ECO:0000259" key="13">
    <source>
        <dbReference type="Pfam" id="PF03717"/>
    </source>
</evidence>
<comment type="similarity">
    <text evidence="3">Belongs to the transpeptidase family.</text>
</comment>
<keyword evidence="8 11" id="KW-1133">Transmembrane helix</keyword>
<keyword evidence="9 11" id="KW-0472">Membrane</keyword>
<name>A0A419SKV3_9BACL</name>
<evidence type="ECO:0000313" key="15">
    <source>
        <dbReference type="Proteomes" id="UP000284219"/>
    </source>
</evidence>
<dbReference type="EMBL" id="MCHY01000008">
    <property type="protein sequence ID" value="RKD24634.1"/>
    <property type="molecule type" value="Genomic_DNA"/>
</dbReference>
<evidence type="ECO:0008006" key="16">
    <source>
        <dbReference type="Google" id="ProtNLM"/>
    </source>
</evidence>
<comment type="caution">
    <text evidence="14">The sequence shown here is derived from an EMBL/GenBank/DDBJ whole genome shotgun (WGS) entry which is preliminary data.</text>
</comment>
<dbReference type="Gene3D" id="3.90.1310.10">
    <property type="entry name" value="Penicillin-binding protein 2a (Domain 2)"/>
    <property type="match status" value="1"/>
</dbReference>
<keyword evidence="4" id="KW-1003">Cell membrane</keyword>
<dbReference type="Proteomes" id="UP000284219">
    <property type="component" value="Unassembled WGS sequence"/>
</dbReference>
<evidence type="ECO:0000256" key="4">
    <source>
        <dbReference type="ARBA" id="ARBA00022475"/>
    </source>
</evidence>
<reference evidence="14 15" key="1">
    <citation type="submission" date="2016-08" db="EMBL/GenBank/DDBJ databases">
        <title>Novel Firmicute Genomes.</title>
        <authorList>
            <person name="Poppleton D.I."/>
            <person name="Gribaldo S."/>
        </authorList>
    </citation>
    <scope>NUCLEOTIDE SEQUENCE [LARGE SCALE GENOMIC DNA]</scope>
    <source>
        <strain evidence="14 15">RAOx-1</strain>
    </source>
</reference>
<evidence type="ECO:0000256" key="3">
    <source>
        <dbReference type="ARBA" id="ARBA00007171"/>
    </source>
</evidence>
<keyword evidence="15" id="KW-1185">Reference proteome</keyword>
<dbReference type="GO" id="GO:0009252">
    <property type="term" value="P:peptidoglycan biosynthetic process"/>
    <property type="evidence" value="ECO:0007669"/>
    <property type="project" value="UniProtKB-KW"/>
</dbReference>
<evidence type="ECO:0000256" key="6">
    <source>
        <dbReference type="ARBA" id="ARBA00022960"/>
    </source>
</evidence>